<name>A0AAV7P4E5_PLEWA</name>
<protein>
    <submittedName>
        <fullName evidence="1">Uncharacterized protein</fullName>
    </submittedName>
</protein>
<proteinExistence type="predicted"/>
<accession>A0AAV7P4E5</accession>
<sequence>MPEGSRRIENGCSLTEEMTETCTNISSGGRLPVCSALRDHSPRRAWKAVARALGRLRTAASRRGEADPGEPW</sequence>
<dbReference type="AlphaFoldDB" id="A0AAV7P4E5"/>
<reference evidence="1" key="1">
    <citation type="journal article" date="2022" name="bioRxiv">
        <title>Sequencing and chromosome-scale assembly of the giantPleurodeles waltlgenome.</title>
        <authorList>
            <person name="Brown T."/>
            <person name="Elewa A."/>
            <person name="Iarovenko S."/>
            <person name="Subramanian E."/>
            <person name="Araus A.J."/>
            <person name="Petzold A."/>
            <person name="Susuki M."/>
            <person name="Suzuki K.-i.T."/>
            <person name="Hayashi T."/>
            <person name="Toyoda A."/>
            <person name="Oliveira C."/>
            <person name="Osipova E."/>
            <person name="Leigh N.D."/>
            <person name="Simon A."/>
            <person name="Yun M.H."/>
        </authorList>
    </citation>
    <scope>NUCLEOTIDE SEQUENCE</scope>
    <source>
        <strain evidence="1">20211129_DDA</strain>
        <tissue evidence="1">Liver</tissue>
    </source>
</reference>
<organism evidence="1 2">
    <name type="scientific">Pleurodeles waltl</name>
    <name type="common">Iberian ribbed newt</name>
    <dbReference type="NCBI Taxonomy" id="8319"/>
    <lineage>
        <taxon>Eukaryota</taxon>
        <taxon>Metazoa</taxon>
        <taxon>Chordata</taxon>
        <taxon>Craniata</taxon>
        <taxon>Vertebrata</taxon>
        <taxon>Euteleostomi</taxon>
        <taxon>Amphibia</taxon>
        <taxon>Batrachia</taxon>
        <taxon>Caudata</taxon>
        <taxon>Salamandroidea</taxon>
        <taxon>Salamandridae</taxon>
        <taxon>Pleurodelinae</taxon>
        <taxon>Pleurodeles</taxon>
    </lineage>
</organism>
<evidence type="ECO:0000313" key="2">
    <source>
        <dbReference type="Proteomes" id="UP001066276"/>
    </source>
</evidence>
<gene>
    <name evidence="1" type="ORF">NDU88_008731</name>
</gene>
<keyword evidence="2" id="KW-1185">Reference proteome</keyword>
<dbReference type="Proteomes" id="UP001066276">
    <property type="component" value="Chromosome 8"/>
</dbReference>
<evidence type="ECO:0000313" key="1">
    <source>
        <dbReference type="EMBL" id="KAJ1120568.1"/>
    </source>
</evidence>
<dbReference type="EMBL" id="JANPWB010000012">
    <property type="protein sequence ID" value="KAJ1120568.1"/>
    <property type="molecule type" value="Genomic_DNA"/>
</dbReference>
<comment type="caution">
    <text evidence="1">The sequence shown here is derived from an EMBL/GenBank/DDBJ whole genome shotgun (WGS) entry which is preliminary data.</text>
</comment>